<keyword evidence="2" id="KW-1015">Disulfide bond</keyword>
<dbReference type="InterPro" id="IPR013766">
    <property type="entry name" value="Thioredoxin_domain"/>
</dbReference>
<sequence length="119" mass="13020">MAQHISSPSALDQLLASTTYVVVDFYADWCPPCRAIAPIFNSLATQHSLEGKLQFAEVNVDEVRQLVMTYGITAMPTFLFFKDGTPVEINSHTVIQGADRQALVAAVEQMSKLAQSSDN</sequence>
<dbReference type="PROSITE" id="PS00194">
    <property type="entry name" value="THIOREDOXIN_1"/>
    <property type="match status" value="1"/>
</dbReference>
<dbReference type="InterPro" id="IPR017937">
    <property type="entry name" value="Thioredoxin_CS"/>
</dbReference>
<organism evidence="4 5">
    <name type="scientific">Fusarium oxysporum f. sp. cepae</name>
    <dbReference type="NCBI Taxonomy" id="396571"/>
    <lineage>
        <taxon>Eukaryota</taxon>
        <taxon>Fungi</taxon>
        <taxon>Dikarya</taxon>
        <taxon>Ascomycota</taxon>
        <taxon>Pezizomycotina</taxon>
        <taxon>Sordariomycetes</taxon>
        <taxon>Hypocreomycetidae</taxon>
        <taxon>Hypocreales</taxon>
        <taxon>Nectriaceae</taxon>
        <taxon>Fusarium</taxon>
        <taxon>Fusarium oxysporum species complex</taxon>
    </lineage>
</organism>
<dbReference type="SUPFAM" id="SSF52833">
    <property type="entry name" value="Thioredoxin-like"/>
    <property type="match status" value="1"/>
</dbReference>
<evidence type="ECO:0000256" key="1">
    <source>
        <dbReference type="ARBA" id="ARBA00008987"/>
    </source>
</evidence>
<dbReference type="Gene3D" id="3.40.30.10">
    <property type="entry name" value="Glutaredoxin"/>
    <property type="match status" value="1"/>
</dbReference>
<dbReference type="Pfam" id="PF00085">
    <property type="entry name" value="Thioredoxin"/>
    <property type="match status" value="1"/>
</dbReference>
<comment type="caution">
    <text evidence="4">The sequence shown here is derived from an EMBL/GenBank/DDBJ whole genome shotgun (WGS) entry which is preliminary data.</text>
</comment>
<evidence type="ECO:0000256" key="2">
    <source>
        <dbReference type="ARBA" id="ARBA00023157"/>
    </source>
</evidence>
<dbReference type="PANTHER" id="PTHR46115">
    <property type="entry name" value="THIOREDOXIN-LIKE PROTEIN 1"/>
    <property type="match status" value="1"/>
</dbReference>
<feature type="domain" description="Thioredoxin" evidence="3">
    <location>
        <begin position="1"/>
        <end position="112"/>
    </location>
</feature>
<dbReference type="Proteomes" id="UP000270866">
    <property type="component" value="Unassembled WGS sequence"/>
</dbReference>
<protein>
    <recommendedName>
        <fullName evidence="3">Thioredoxin domain-containing protein</fullName>
    </recommendedName>
</protein>
<accession>A0A3L6MQW8</accession>
<dbReference type="PROSITE" id="PS51352">
    <property type="entry name" value="THIOREDOXIN_2"/>
    <property type="match status" value="1"/>
</dbReference>
<dbReference type="CDD" id="cd02947">
    <property type="entry name" value="TRX_family"/>
    <property type="match status" value="1"/>
</dbReference>
<dbReference type="InterPro" id="IPR036249">
    <property type="entry name" value="Thioredoxin-like_sf"/>
</dbReference>
<dbReference type="EMBL" id="MRCU01000020">
    <property type="protein sequence ID" value="RKK06570.1"/>
    <property type="molecule type" value="Genomic_DNA"/>
</dbReference>
<reference evidence="4 5" key="1">
    <citation type="journal article" date="2018" name="Sci. Rep.">
        <title>Characterisation of pathogen-specific regions and novel effector candidates in Fusarium oxysporum f. sp. cepae.</title>
        <authorList>
            <person name="Armitage A.D."/>
            <person name="Taylor A."/>
            <person name="Sobczyk M.K."/>
            <person name="Baxter L."/>
            <person name="Greenfield B.P."/>
            <person name="Bates H.J."/>
            <person name="Wilson F."/>
            <person name="Jackson A.C."/>
            <person name="Ott S."/>
            <person name="Harrison R.J."/>
            <person name="Clarkson J.P."/>
        </authorList>
    </citation>
    <scope>NUCLEOTIDE SEQUENCE [LARGE SCALE GENOMIC DNA]</scope>
    <source>
        <strain evidence="4 5">FoC_Fus2</strain>
    </source>
</reference>
<evidence type="ECO:0000313" key="5">
    <source>
        <dbReference type="Proteomes" id="UP000270866"/>
    </source>
</evidence>
<evidence type="ECO:0000259" key="3">
    <source>
        <dbReference type="PROSITE" id="PS51352"/>
    </source>
</evidence>
<comment type="similarity">
    <text evidence="1">Belongs to the thioredoxin family.</text>
</comment>
<name>A0A3L6MQW8_FUSOX</name>
<dbReference type="PRINTS" id="PR00421">
    <property type="entry name" value="THIOREDOXIN"/>
</dbReference>
<gene>
    <name evidence="4" type="ORF">BFJ65_g18468</name>
</gene>
<evidence type="ECO:0000313" key="4">
    <source>
        <dbReference type="EMBL" id="RKK06570.1"/>
    </source>
</evidence>
<dbReference type="AlphaFoldDB" id="A0A3L6MQW8"/>
<proteinExistence type="inferred from homology"/>